<dbReference type="Gramene" id="OGLUM07G12000.1">
    <property type="protein sequence ID" value="OGLUM07G12000.1"/>
    <property type="gene ID" value="OGLUM07G12000"/>
</dbReference>
<sequence length="86" mass="9504">MPRCADATLGCRACTRCIHAAIRPCSRTQLLRRRHAPASCCKPQLISNPSLRWIVMLLATARSEGGAFSVGAATYWERGKEMEEGR</sequence>
<dbReference type="HOGENOM" id="CLU_2501608_0_0_1"/>
<keyword evidence="2" id="KW-1185">Reference proteome</keyword>
<reference evidence="1" key="1">
    <citation type="submission" date="2015-04" db="UniProtKB">
        <authorList>
            <consortium name="EnsemblPlants"/>
        </authorList>
    </citation>
    <scope>IDENTIFICATION</scope>
</reference>
<evidence type="ECO:0000313" key="1">
    <source>
        <dbReference type="EnsemblPlants" id="OGLUM07G12000.1"/>
    </source>
</evidence>
<organism evidence="1">
    <name type="scientific">Oryza glumipatula</name>
    <dbReference type="NCBI Taxonomy" id="40148"/>
    <lineage>
        <taxon>Eukaryota</taxon>
        <taxon>Viridiplantae</taxon>
        <taxon>Streptophyta</taxon>
        <taxon>Embryophyta</taxon>
        <taxon>Tracheophyta</taxon>
        <taxon>Spermatophyta</taxon>
        <taxon>Magnoliopsida</taxon>
        <taxon>Liliopsida</taxon>
        <taxon>Poales</taxon>
        <taxon>Poaceae</taxon>
        <taxon>BOP clade</taxon>
        <taxon>Oryzoideae</taxon>
        <taxon>Oryzeae</taxon>
        <taxon>Oryzinae</taxon>
        <taxon>Oryza</taxon>
    </lineage>
</organism>
<evidence type="ECO:0000313" key="2">
    <source>
        <dbReference type="Proteomes" id="UP000026961"/>
    </source>
</evidence>
<dbReference type="EnsemblPlants" id="OGLUM07G12000.1">
    <property type="protein sequence ID" value="OGLUM07G12000.1"/>
    <property type="gene ID" value="OGLUM07G12000"/>
</dbReference>
<name>A0A0E0AJ47_9ORYZ</name>
<proteinExistence type="predicted"/>
<protein>
    <submittedName>
        <fullName evidence="1">Uncharacterized protein</fullName>
    </submittedName>
</protein>
<dbReference type="Proteomes" id="UP000026961">
    <property type="component" value="Chromosome 7"/>
</dbReference>
<reference evidence="1" key="2">
    <citation type="submission" date="2018-05" db="EMBL/GenBank/DDBJ databases">
        <title>OgluRS3 (Oryza glumaepatula Reference Sequence Version 3).</title>
        <authorList>
            <person name="Zhang J."/>
            <person name="Kudrna D."/>
            <person name="Lee S."/>
            <person name="Talag J."/>
            <person name="Welchert J."/>
            <person name="Wing R.A."/>
        </authorList>
    </citation>
    <scope>NUCLEOTIDE SEQUENCE [LARGE SCALE GENOMIC DNA]</scope>
</reference>
<dbReference type="AlphaFoldDB" id="A0A0E0AJ47"/>
<accession>A0A0E0AJ47</accession>